<dbReference type="SUPFAM" id="SSF56112">
    <property type="entry name" value="Protein kinase-like (PK-like)"/>
    <property type="match status" value="1"/>
</dbReference>
<comment type="similarity">
    <text evidence="1">Belongs to the protein kinase superfamily. ADCK protein kinase family.</text>
</comment>
<dbReference type="InterPro" id="IPR011009">
    <property type="entry name" value="Kinase-like_dom_sf"/>
</dbReference>
<dbReference type="Proteomes" id="UP000199076">
    <property type="component" value="Unassembled WGS sequence"/>
</dbReference>
<dbReference type="InterPro" id="IPR004147">
    <property type="entry name" value="ABC1_dom"/>
</dbReference>
<sequence length="626" mass="69235">MNLRAYRRFLTVARQFLPLLLAYARDRNRFLLFGKSRQVSAEQRRKRAATLLDSLLTLGPTFIKLGQLLSTRPDILPPEYIDEFTKLQDEVPPAPWAEAKQVLEAELGPVEEHFENFDTDSISGASLGQVYYAETENGPVAVKIRRPGIEDLVEADLRVIRWSVPIIMRFVDETRSFSLETLADEFAKTIRQEMNYERERRMLEEISENFAQDQRVRIPDVDESRSTGRVLTMEYVPGTKISNIRELDDLGVDRTEIAETLQRVYLQMIVEDGVFHADPHPGNLAVQEDGTLVFYDFGMSGYVDAFIQEKIIDFYMAVAEQDTDAILDTLIEMGTLSPEADREVMGDVMELAIADARGEDIEQYRVQQIVQQVEDTIYEFPLRLPANLALVLRVATVVEGVCVTLDPDFDFISVATDYLGDQGYVEAGIRQFVEDRADEVQQAAQSALRTPPKLEQTLDRIERDDLRVNADIEDSDGLLATLAKRLVYGMVLSAGIVSTAVLYAFSTVEAAGVAGGGTLLVAGLLYWSFRSKRGISAQPQFTRQSMRERQDGPGDEESAVGEIGLGAGFGPDVEEGEDGAAGDADADRSSGTTVAVEDGGGQSETGTDIDVTAADDEDESGAGSRS</sequence>
<dbReference type="PANTHER" id="PTHR10566">
    <property type="entry name" value="CHAPERONE-ACTIVITY OF BC1 COMPLEX CABC1 -RELATED"/>
    <property type="match status" value="1"/>
</dbReference>
<dbReference type="STRING" id="660518.SAMN05216218_107224"/>
<keyword evidence="3" id="KW-0812">Transmembrane</keyword>
<dbReference type="EMBL" id="FNBK01000007">
    <property type="protein sequence ID" value="SDF59659.1"/>
    <property type="molecule type" value="Genomic_DNA"/>
</dbReference>
<keyword evidence="6" id="KW-1185">Reference proteome</keyword>
<dbReference type="GO" id="GO:0016301">
    <property type="term" value="F:kinase activity"/>
    <property type="evidence" value="ECO:0007669"/>
    <property type="project" value="UniProtKB-KW"/>
</dbReference>
<name>A0A1G7MEV6_9EURY</name>
<protein>
    <submittedName>
        <fullName evidence="5">Predicted unusual protein kinase regulating ubiquinone biosynthesis, AarF/ABC1/UbiB family</fullName>
    </submittedName>
</protein>
<keyword evidence="5" id="KW-0418">Kinase</keyword>
<gene>
    <name evidence="5" type="ORF">SAMN05216218_107224</name>
</gene>
<dbReference type="PANTHER" id="PTHR10566:SF113">
    <property type="entry name" value="PROTEIN ACTIVITY OF BC1 COMPLEX KINASE 7, CHLOROPLASTIC"/>
    <property type="match status" value="1"/>
</dbReference>
<evidence type="ECO:0000259" key="4">
    <source>
        <dbReference type="Pfam" id="PF03109"/>
    </source>
</evidence>
<feature type="transmembrane region" description="Helical" evidence="3">
    <location>
        <begin position="486"/>
        <end position="505"/>
    </location>
</feature>
<evidence type="ECO:0000313" key="5">
    <source>
        <dbReference type="EMBL" id="SDF59659.1"/>
    </source>
</evidence>
<dbReference type="CDD" id="cd05121">
    <property type="entry name" value="ABC1_ADCK3-like"/>
    <property type="match status" value="1"/>
</dbReference>
<evidence type="ECO:0000313" key="6">
    <source>
        <dbReference type="Proteomes" id="UP000199076"/>
    </source>
</evidence>
<dbReference type="Pfam" id="PF03109">
    <property type="entry name" value="ABC1"/>
    <property type="match status" value="1"/>
</dbReference>
<evidence type="ECO:0000256" key="3">
    <source>
        <dbReference type="SAM" id="Phobius"/>
    </source>
</evidence>
<evidence type="ECO:0000256" key="1">
    <source>
        <dbReference type="ARBA" id="ARBA00009670"/>
    </source>
</evidence>
<accession>A0A1G7MEV6</accession>
<dbReference type="RefSeq" id="WP_092691961.1">
    <property type="nucleotide sequence ID" value="NZ_FNBK01000007.1"/>
</dbReference>
<dbReference type="InterPro" id="IPR050154">
    <property type="entry name" value="UbiB_kinase"/>
</dbReference>
<dbReference type="AlphaFoldDB" id="A0A1G7MEV6"/>
<feature type="region of interest" description="Disordered" evidence="2">
    <location>
        <begin position="539"/>
        <end position="626"/>
    </location>
</feature>
<proteinExistence type="inferred from homology"/>
<dbReference type="OrthoDB" id="8087at2157"/>
<feature type="domain" description="ABC1 atypical kinase-like" evidence="4">
    <location>
        <begin position="86"/>
        <end position="327"/>
    </location>
</feature>
<evidence type="ECO:0000256" key="2">
    <source>
        <dbReference type="SAM" id="MobiDB-lite"/>
    </source>
</evidence>
<keyword evidence="3" id="KW-1133">Transmembrane helix</keyword>
<keyword evidence="5" id="KW-0830">Ubiquinone</keyword>
<feature type="transmembrane region" description="Helical" evidence="3">
    <location>
        <begin position="511"/>
        <end position="529"/>
    </location>
</feature>
<organism evidence="5 6">
    <name type="scientific">Halorientalis regularis</name>
    <dbReference type="NCBI Taxonomy" id="660518"/>
    <lineage>
        <taxon>Archaea</taxon>
        <taxon>Methanobacteriati</taxon>
        <taxon>Methanobacteriota</taxon>
        <taxon>Stenosarchaea group</taxon>
        <taxon>Halobacteria</taxon>
        <taxon>Halobacteriales</taxon>
        <taxon>Haloarculaceae</taxon>
        <taxon>Halorientalis</taxon>
    </lineage>
</organism>
<reference evidence="6" key="1">
    <citation type="submission" date="2016-10" db="EMBL/GenBank/DDBJ databases">
        <authorList>
            <person name="Varghese N."/>
            <person name="Submissions S."/>
        </authorList>
    </citation>
    <scope>NUCLEOTIDE SEQUENCE [LARGE SCALE GENOMIC DNA]</scope>
    <source>
        <strain evidence="6">IBRC-M 10760</strain>
    </source>
</reference>
<dbReference type="Gene3D" id="1.10.510.10">
    <property type="entry name" value="Transferase(Phosphotransferase) domain 1"/>
    <property type="match status" value="1"/>
</dbReference>
<keyword evidence="3" id="KW-0472">Membrane</keyword>
<keyword evidence="5" id="KW-0808">Transferase</keyword>